<accession>A0A4R8RHZ5</accession>
<keyword evidence="5" id="KW-0808">Transferase</keyword>
<feature type="transmembrane region" description="Helical" evidence="5">
    <location>
        <begin position="6"/>
        <end position="23"/>
    </location>
</feature>
<name>A0A4R8RHZ5_COLTR</name>
<dbReference type="Gene3D" id="1.20.120.1630">
    <property type="match status" value="1"/>
</dbReference>
<evidence type="ECO:0000256" key="5">
    <source>
        <dbReference type="RuleBase" id="RU362022"/>
    </source>
</evidence>
<comment type="subcellular location">
    <subcellularLocation>
        <location evidence="5">Endoplasmic reticulum membrane</location>
        <topology evidence="5">Multi-pass membrane protein</topology>
    </subcellularLocation>
    <subcellularLocation>
        <location evidence="1">Membrane</location>
        <topology evidence="1">Multi-pass membrane protein</topology>
    </subcellularLocation>
</comment>
<evidence type="ECO:0000313" key="8">
    <source>
        <dbReference type="Proteomes" id="UP000295703"/>
    </source>
</evidence>
<evidence type="ECO:0000256" key="3">
    <source>
        <dbReference type="ARBA" id="ARBA00022989"/>
    </source>
</evidence>
<evidence type="ECO:0000256" key="1">
    <source>
        <dbReference type="ARBA" id="ARBA00004141"/>
    </source>
</evidence>
<feature type="transmembrane region" description="Helical" evidence="5">
    <location>
        <begin position="99"/>
        <end position="120"/>
    </location>
</feature>
<comment type="caution">
    <text evidence="7">The sequence shown here is derived from an EMBL/GenBank/DDBJ whole genome shotgun (WGS) entry which is preliminary data.</text>
</comment>
<evidence type="ECO:0000256" key="6">
    <source>
        <dbReference type="SAM" id="MobiDB-lite"/>
    </source>
</evidence>
<dbReference type="STRING" id="5466.A0A4R8RHZ5"/>
<dbReference type="PANTHER" id="PTHR12714:SF9">
    <property type="entry name" value="PROTEIN-S-ISOPRENYLCYSTEINE O-METHYLTRANSFERASE"/>
    <property type="match status" value="1"/>
</dbReference>
<keyword evidence="5" id="KW-0949">S-adenosyl-L-methionine</keyword>
<dbReference type="Proteomes" id="UP000295703">
    <property type="component" value="Unassembled WGS sequence"/>
</dbReference>
<dbReference type="EMBL" id="RYZW01000028">
    <property type="protein sequence ID" value="TDZ61862.1"/>
    <property type="molecule type" value="Genomic_DNA"/>
</dbReference>
<keyword evidence="3 5" id="KW-1133">Transmembrane helix</keyword>
<evidence type="ECO:0000256" key="2">
    <source>
        <dbReference type="ARBA" id="ARBA00022692"/>
    </source>
</evidence>
<organism evidence="7 8">
    <name type="scientific">Colletotrichum trifolii</name>
    <dbReference type="NCBI Taxonomy" id="5466"/>
    <lineage>
        <taxon>Eukaryota</taxon>
        <taxon>Fungi</taxon>
        <taxon>Dikarya</taxon>
        <taxon>Ascomycota</taxon>
        <taxon>Pezizomycotina</taxon>
        <taxon>Sordariomycetes</taxon>
        <taxon>Hypocreomycetidae</taxon>
        <taxon>Glomerellales</taxon>
        <taxon>Glomerellaceae</taxon>
        <taxon>Colletotrichum</taxon>
        <taxon>Colletotrichum orbiculare species complex</taxon>
    </lineage>
</organism>
<keyword evidence="8" id="KW-1185">Reference proteome</keyword>
<feature type="region of interest" description="Disordered" evidence="6">
    <location>
        <begin position="319"/>
        <end position="377"/>
    </location>
</feature>
<evidence type="ECO:0000313" key="7">
    <source>
        <dbReference type="EMBL" id="TDZ61862.1"/>
    </source>
</evidence>
<dbReference type="Pfam" id="PF04140">
    <property type="entry name" value="ICMT"/>
    <property type="match status" value="1"/>
</dbReference>
<comment type="caution">
    <text evidence="5">Lacks conserved residue(s) required for the propagation of feature annotation.</text>
</comment>
<comment type="similarity">
    <text evidence="5">Belongs to the class VI-like SAM-binding methyltransferase superfamily. Isoprenylcysteine carboxyl methyltransferase family.</text>
</comment>
<dbReference type="GO" id="GO:0032259">
    <property type="term" value="P:methylation"/>
    <property type="evidence" value="ECO:0007669"/>
    <property type="project" value="UniProtKB-KW"/>
</dbReference>
<feature type="transmembrane region" description="Helical" evidence="5">
    <location>
        <begin position="194"/>
        <end position="212"/>
    </location>
</feature>
<evidence type="ECO:0000256" key="4">
    <source>
        <dbReference type="ARBA" id="ARBA00023136"/>
    </source>
</evidence>
<keyword evidence="5" id="KW-0489">Methyltransferase</keyword>
<proteinExistence type="inferred from homology"/>
<keyword evidence="2 5" id="KW-0812">Transmembrane</keyword>
<dbReference type="InterPro" id="IPR007269">
    <property type="entry name" value="ICMT_MeTrfase"/>
</dbReference>
<dbReference type="PANTHER" id="PTHR12714">
    <property type="entry name" value="PROTEIN-S ISOPRENYLCYSTEINE O-METHYLTRANSFERASE"/>
    <property type="match status" value="1"/>
</dbReference>
<gene>
    <name evidence="7" type="ORF">CTRI78_v004077</name>
</gene>
<keyword evidence="4 5" id="KW-0472">Membrane</keyword>
<dbReference type="AlphaFoldDB" id="A0A4R8RHZ5"/>
<dbReference type="GO" id="GO:0005789">
    <property type="term" value="C:endoplasmic reticulum membrane"/>
    <property type="evidence" value="ECO:0007669"/>
    <property type="project" value="UniProtKB-SubCell"/>
</dbReference>
<reference evidence="7 8" key="1">
    <citation type="submission" date="2018-12" db="EMBL/GenBank/DDBJ databases">
        <title>Genome sequence and assembly of Colletotrichum trifolii.</title>
        <authorList>
            <person name="Gan P."/>
            <person name="Shirasu K."/>
        </authorList>
    </citation>
    <scope>NUCLEOTIDE SEQUENCE [LARGE SCALE GENOMIC DNA]</scope>
    <source>
        <strain evidence="7 8">543-2</strain>
    </source>
</reference>
<dbReference type="GO" id="GO:0004671">
    <property type="term" value="F:protein C-terminal S-isoprenylcysteine carboxyl O-methyltransferase activity"/>
    <property type="evidence" value="ECO:0007669"/>
    <property type="project" value="UniProtKB-EC"/>
</dbReference>
<comment type="catalytic activity">
    <reaction evidence="5">
        <text>[protein]-C-terminal S-[(2E,6E)-farnesyl]-L-cysteine + S-adenosyl-L-methionine = [protein]-C-terminal S-[(2E,6E)-farnesyl]-L-cysteine methyl ester + S-adenosyl-L-homocysteine</text>
        <dbReference type="Rhea" id="RHEA:21672"/>
        <dbReference type="Rhea" id="RHEA-COMP:12125"/>
        <dbReference type="Rhea" id="RHEA-COMP:12126"/>
        <dbReference type="ChEBI" id="CHEBI:57856"/>
        <dbReference type="ChEBI" id="CHEBI:59789"/>
        <dbReference type="ChEBI" id="CHEBI:90510"/>
        <dbReference type="ChEBI" id="CHEBI:90511"/>
        <dbReference type="EC" id="2.1.1.100"/>
    </reaction>
</comment>
<dbReference type="EC" id="2.1.1.100" evidence="5"/>
<keyword evidence="5" id="KW-0256">Endoplasmic reticulum</keyword>
<sequence length="456" mass="51320">MSVPQVSLALAYLLSTVGTYMALTPPNPTPSAKDKKDANAPAIQDSIRLLNFTHNHINKTVIAPLAIFSLHAAALAYTFPDVPPSILRHGSENGLNQSLYRWSIATIIPLSLILFVGVPLRLVPFRSLGKNFTFNLTKPDGLKTTGIYAWVQHPSYTGVVTLVLSNLMLYARCDGVIGCWTPHDMHQTLRKVELASLAVGGCVFFTAVWTRVTEEEEMLRREFGEKWERWHAKTARFVPEPRRYKNGVQAKNDSRSIWQPSFVQPKRECTFTHPSNHAQQGKPTHRLRFDVPYIDYEYDILTFFGESSLYSPTWLGQKTRTAQTDETPTGKTCKTGYTDDNEYDTYYDSQSDVPDDTDGGSIPSESEEGSEFSGSDDVAWKSVSRSKTAETQEAEGLFNMEDVLRDRLGSNFVDNTTDLLLKLLADSFATLQELPNERRLVLVDTLMPVHHSERRT</sequence>
<protein>
    <recommendedName>
        <fullName evidence="5">Protein-S-isoprenylcysteine O-methyltransferase</fullName>
        <ecNumber evidence="5">2.1.1.100</ecNumber>
    </recommendedName>
</protein>
<feature type="compositionally biased region" description="Polar residues" evidence="6">
    <location>
        <begin position="319"/>
        <end position="332"/>
    </location>
</feature>